<proteinExistence type="predicted"/>
<accession>A0ABU6K9W2</accession>
<evidence type="ECO:0000256" key="1">
    <source>
        <dbReference type="SAM" id="Phobius"/>
    </source>
</evidence>
<keyword evidence="3" id="KW-1185">Reference proteome</keyword>
<dbReference type="EMBL" id="JARZFX010000001">
    <property type="protein sequence ID" value="MEC5421985.1"/>
    <property type="molecule type" value="Genomic_DNA"/>
</dbReference>
<dbReference type="RefSeq" id="WP_327605559.1">
    <property type="nucleotide sequence ID" value="NZ_JARZFX010000001.1"/>
</dbReference>
<keyword evidence="1" id="KW-0812">Transmembrane</keyword>
<reference evidence="2 3" key="1">
    <citation type="journal article" date="2024" name="Int. J. Syst. Evol. Microbiol.">
        <title>Virgibacillus tibetensis sp. nov., isolated from salt lake on the Tibetan Plateau of China.</title>
        <authorList>
            <person name="Phurbu D."/>
            <person name="Liu Z.-X."/>
            <person name="Wang R."/>
            <person name="Zheng Y.-Y."/>
            <person name="Liu H.-C."/>
            <person name="Zhou Y.-G."/>
            <person name="Yu Y.-J."/>
            <person name="Li A.-H."/>
        </authorList>
    </citation>
    <scope>NUCLEOTIDE SEQUENCE [LARGE SCALE GENOMIC DNA]</scope>
    <source>
        <strain evidence="2 3">C22-A2</strain>
    </source>
</reference>
<dbReference type="Proteomes" id="UP001335737">
    <property type="component" value="Unassembled WGS sequence"/>
</dbReference>
<sequence length="527" mass="59126">MEQTSNNSGKKKGFSKGLIAVIIGAVLVIGGSAAAFVFLNISEKEKYFLAEKNTFDFITDKFEERYQPELDWLEQSEKNPTESAIELSAEYNDPSGITAGGLGMDPSQIINNSTVTLTSATDMENKHMATELKANFGGLEIDGINLYLTADKIMVGLPFINELLQLKDEDFGTLLHELDPQSFTGDESLNLEEIFEGSTGFLSEDDLEYFEEEYVEMIYNELPESAFESSDDTIQVNDESLNTEKITMHLTEQQLKELATKVFDKMQKDEKLKELIRDQFAFPQFGGGPMESEIDQVINDFEAAMAEAKEEVDNFHIPNGLTSAIWVYDDLIAQREFHIEMGPSADDLVSFSVDATQLLTNGHQFFNYDIGFSDSYDEGTLTIAGDLSWEDNQAQDSIKLTVEDMELSYGGTESLNNGTRDFERVFTMNDTFAAGSLIWNGNFSYDKDQMSSEHNLSVESPDIDQNMFALYIMVDGKTISQVDMPEEDNVKDLGKMNVNELMEYMELEVTPQFQQWMFGILAGSGGF</sequence>
<keyword evidence="1" id="KW-0472">Membrane</keyword>
<evidence type="ECO:0000313" key="2">
    <source>
        <dbReference type="EMBL" id="MEC5421985.1"/>
    </source>
</evidence>
<feature type="transmembrane region" description="Helical" evidence="1">
    <location>
        <begin position="18"/>
        <end position="39"/>
    </location>
</feature>
<protein>
    <recommendedName>
        <fullName evidence="4">DUF945 family protein</fullName>
    </recommendedName>
</protein>
<keyword evidence="1" id="KW-1133">Transmembrane helix</keyword>
<evidence type="ECO:0008006" key="4">
    <source>
        <dbReference type="Google" id="ProtNLM"/>
    </source>
</evidence>
<comment type="caution">
    <text evidence="2">The sequence shown here is derived from an EMBL/GenBank/DDBJ whole genome shotgun (WGS) entry which is preliminary data.</text>
</comment>
<evidence type="ECO:0000313" key="3">
    <source>
        <dbReference type="Proteomes" id="UP001335737"/>
    </source>
</evidence>
<organism evidence="2 3">
    <name type="scientific">Virgibacillus tibetensis</name>
    <dbReference type="NCBI Taxonomy" id="3042313"/>
    <lineage>
        <taxon>Bacteria</taxon>
        <taxon>Bacillati</taxon>
        <taxon>Bacillota</taxon>
        <taxon>Bacilli</taxon>
        <taxon>Bacillales</taxon>
        <taxon>Bacillaceae</taxon>
        <taxon>Virgibacillus</taxon>
    </lineage>
</organism>
<name>A0ABU6K9W2_9BACI</name>
<gene>
    <name evidence="2" type="ORF">QGM71_00565</name>
</gene>